<evidence type="ECO:0000259" key="1">
    <source>
        <dbReference type="Pfam" id="PF00535"/>
    </source>
</evidence>
<dbReference type="Pfam" id="PF00535">
    <property type="entry name" value="Glycos_transf_2"/>
    <property type="match status" value="1"/>
</dbReference>
<dbReference type="OrthoDB" id="156755at2"/>
<name>A0A1Y6K9C3_9CHLR</name>
<keyword evidence="2" id="KW-0808">Transferase</keyword>
<dbReference type="EMBL" id="LT859958">
    <property type="protein sequence ID" value="SMX55199.1"/>
    <property type="molecule type" value="Genomic_DNA"/>
</dbReference>
<dbReference type="InterPro" id="IPR029044">
    <property type="entry name" value="Nucleotide-diphossugar_trans"/>
</dbReference>
<keyword evidence="3" id="KW-1185">Reference proteome</keyword>
<evidence type="ECO:0000313" key="3">
    <source>
        <dbReference type="Proteomes" id="UP000195514"/>
    </source>
</evidence>
<dbReference type="CDD" id="cd00761">
    <property type="entry name" value="Glyco_tranf_GTA_type"/>
    <property type="match status" value="1"/>
</dbReference>
<dbReference type="RefSeq" id="WP_087862985.1">
    <property type="nucleotide sequence ID" value="NZ_LT859958.1"/>
</dbReference>
<organism evidence="2 3">
    <name type="scientific">Candidatus Brevifilum fermentans</name>
    <dbReference type="NCBI Taxonomy" id="1986204"/>
    <lineage>
        <taxon>Bacteria</taxon>
        <taxon>Bacillati</taxon>
        <taxon>Chloroflexota</taxon>
        <taxon>Anaerolineae</taxon>
        <taxon>Anaerolineales</taxon>
        <taxon>Anaerolineaceae</taxon>
        <taxon>Candidatus Brevifilum</taxon>
    </lineage>
</organism>
<accession>A0A1Y6K9C3</accession>
<dbReference type="Proteomes" id="UP000195514">
    <property type="component" value="Chromosome I"/>
</dbReference>
<protein>
    <submittedName>
        <fullName evidence="2">Putative glycosyltransferase</fullName>
        <ecNumber evidence="2">2.4.-.-</ecNumber>
    </submittedName>
</protein>
<dbReference type="SUPFAM" id="SSF53448">
    <property type="entry name" value="Nucleotide-diphospho-sugar transferases"/>
    <property type="match status" value="1"/>
</dbReference>
<dbReference type="AlphaFoldDB" id="A0A1Y6K9C3"/>
<keyword evidence="2" id="KW-0328">Glycosyltransferase</keyword>
<reference evidence="3" key="1">
    <citation type="submission" date="2017-05" db="EMBL/GenBank/DDBJ databases">
        <authorList>
            <person name="Kirkegaard R."/>
            <person name="Mcilroy J S."/>
        </authorList>
    </citation>
    <scope>NUCLEOTIDE SEQUENCE [LARGE SCALE GENOMIC DNA]</scope>
</reference>
<dbReference type="EC" id="2.4.-.-" evidence="2"/>
<dbReference type="Gene3D" id="3.90.550.10">
    <property type="entry name" value="Spore Coat Polysaccharide Biosynthesis Protein SpsA, Chain A"/>
    <property type="match status" value="1"/>
</dbReference>
<feature type="domain" description="Glycosyltransferase 2-like" evidence="1">
    <location>
        <begin position="42"/>
        <end position="150"/>
    </location>
</feature>
<dbReference type="KEGG" id="abat:CFX1CAM_2134"/>
<sequence>MARIGINPSRGKTLDFSPARTTVAVLVYAPYQAGYFQHRLDVTRMTIESILTNTHEAYDLLVFDNGSCPEMVAYLQSLYEQGAIDYLLLSKQNIGKLNALRMIVDTAPGEIVAYTDDDVFHLPGWLGEHLKIIDTFPNVGAVTGFYIRQRVAMSSTSTIDFVEKSGLIVQRGLLMPHKWEEEYIENSGRTWEVYQAEVDGIEDIIVAYDGLEAWVSAHHFQMVCPKTVLQEVLAEMLPTGWGEHVMGRMVEMDDLMDAKGYLRLCTRQQTMRLMGNALSEEVVALAVQTGLSSAVRVVKPRARSLMQRLADVRLIRYALQKMVNRLYHWLN</sequence>
<evidence type="ECO:0000313" key="2">
    <source>
        <dbReference type="EMBL" id="SMX55199.1"/>
    </source>
</evidence>
<dbReference type="InterPro" id="IPR001173">
    <property type="entry name" value="Glyco_trans_2-like"/>
</dbReference>
<dbReference type="GO" id="GO:0016757">
    <property type="term" value="F:glycosyltransferase activity"/>
    <property type="evidence" value="ECO:0007669"/>
    <property type="project" value="UniProtKB-KW"/>
</dbReference>
<gene>
    <name evidence="2" type="ORF">CFX1CAM_2134</name>
</gene>
<proteinExistence type="predicted"/>